<feature type="compositionally biased region" description="Acidic residues" evidence="1">
    <location>
        <begin position="117"/>
        <end position="126"/>
    </location>
</feature>
<keyword evidence="4" id="KW-1185">Reference proteome</keyword>
<feature type="transmembrane region" description="Helical" evidence="2">
    <location>
        <begin position="308"/>
        <end position="332"/>
    </location>
</feature>
<proteinExistence type="predicted"/>
<evidence type="ECO:0000313" key="4">
    <source>
        <dbReference type="Proteomes" id="UP000262825"/>
    </source>
</evidence>
<reference evidence="4" key="1">
    <citation type="submission" date="2018-06" db="EMBL/GenBank/DDBJ databases">
        <authorList>
            <person name="Guldener U."/>
        </authorList>
    </citation>
    <scope>NUCLEOTIDE SEQUENCE [LARGE SCALE GENOMIC DNA]</scope>
    <source>
        <strain evidence="4">UTAD17</strain>
    </source>
</reference>
<keyword evidence="2" id="KW-0812">Transmembrane</keyword>
<dbReference type="EMBL" id="UFAJ01000702">
    <property type="protein sequence ID" value="SSD61435.1"/>
    <property type="molecule type" value="Genomic_DNA"/>
</dbReference>
<feature type="compositionally biased region" description="Low complexity" evidence="1">
    <location>
        <begin position="13"/>
        <end position="25"/>
    </location>
</feature>
<organism evidence="3 4">
    <name type="scientific">Saccharomycodes ludwigii</name>
    <dbReference type="NCBI Taxonomy" id="36035"/>
    <lineage>
        <taxon>Eukaryota</taxon>
        <taxon>Fungi</taxon>
        <taxon>Dikarya</taxon>
        <taxon>Ascomycota</taxon>
        <taxon>Saccharomycotina</taxon>
        <taxon>Saccharomycetes</taxon>
        <taxon>Saccharomycodales</taxon>
        <taxon>Saccharomycodaceae</taxon>
        <taxon>Saccharomycodes</taxon>
    </lineage>
</organism>
<dbReference type="AlphaFoldDB" id="A0A376B9S2"/>
<keyword evidence="2" id="KW-1133">Transmembrane helix</keyword>
<dbReference type="Proteomes" id="UP000262825">
    <property type="component" value="Unassembled WGS sequence"/>
</dbReference>
<evidence type="ECO:0000256" key="2">
    <source>
        <dbReference type="SAM" id="Phobius"/>
    </source>
</evidence>
<name>A0A376B9S2_9ASCO</name>
<dbReference type="OrthoDB" id="992776at2759"/>
<evidence type="ECO:0000256" key="1">
    <source>
        <dbReference type="SAM" id="MobiDB-lite"/>
    </source>
</evidence>
<evidence type="ECO:0000313" key="3">
    <source>
        <dbReference type="EMBL" id="SSD61435.1"/>
    </source>
</evidence>
<feature type="region of interest" description="Disordered" evidence="1">
    <location>
        <begin position="1"/>
        <end position="25"/>
    </location>
</feature>
<feature type="region of interest" description="Disordered" evidence="1">
    <location>
        <begin position="100"/>
        <end position="126"/>
    </location>
</feature>
<keyword evidence="2" id="KW-0472">Membrane</keyword>
<accession>A0A376B9S2</accession>
<gene>
    <name evidence="3" type="ORF">SCODWIG_03196</name>
</gene>
<protein>
    <submittedName>
        <fullName evidence="3">Uncharacterized protein</fullName>
    </submittedName>
</protein>
<dbReference type="VEuPathDB" id="FungiDB:SCODWIG_03196"/>
<sequence length="346" mass="38361">MSSSSRGRSILLNTSSGTNTNVNTATNVTPNIQIVESDRSLSPTNNINNTTPLDTSISRVCSESRSRSISRSRSLSSIFNQQSLKWTIIRRNPAERLNTEDIAASNTNNIGSSSSDLLDDESDEEQVSDVENEADIDAKLTYEMGSQVLPNFEMNLNRIVENSKPWVEAYKAEHKNVAELIDTQELQGGCNRASVVIGGNALDSPENTSGKSYIVFHDLTQECQYALTYTFGAVLNKNDTVYILHTESSGSGSKLQENVLKIFYHVKFLFDNFHTLEEKDIQVAIVSVAHPYPKHLLNTMVYSLSPTLIIVSLSVILGTLSNYISTVPMLVVRRKLKKVKKLGLYD</sequence>